<dbReference type="InterPro" id="IPR050471">
    <property type="entry name" value="AB_hydrolase"/>
</dbReference>
<evidence type="ECO:0000259" key="1">
    <source>
        <dbReference type="Pfam" id="PF12697"/>
    </source>
</evidence>
<dbReference type="PANTHER" id="PTHR43433:SF5">
    <property type="entry name" value="AB HYDROLASE-1 DOMAIN-CONTAINING PROTEIN"/>
    <property type="match status" value="1"/>
</dbReference>
<keyword evidence="3" id="KW-1185">Reference proteome</keyword>
<reference evidence="2 3" key="1">
    <citation type="submission" date="2019-05" db="EMBL/GenBank/DDBJ databases">
        <title>Draft genome sequence of Nonomuraea zeae DSM 100528.</title>
        <authorList>
            <person name="Saricaoglu S."/>
            <person name="Isik K."/>
        </authorList>
    </citation>
    <scope>NUCLEOTIDE SEQUENCE [LARGE SCALE GENOMIC DNA]</scope>
    <source>
        <strain evidence="2 3">DSM 100528</strain>
    </source>
</reference>
<dbReference type="RefSeq" id="WP_138694361.1">
    <property type="nucleotide sequence ID" value="NZ_JBHSAZ010000033.1"/>
</dbReference>
<dbReference type="SUPFAM" id="SSF53474">
    <property type="entry name" value="alpha/beta-Hydrolases"/>
    <property type="match status" value="1"/>
</dbReference>
<comment type="caution">
    <text evidence="2">The sequence shown here is derived from an EMBL/GenBank/DDBJ whole genome shotgun (WGS) entry which is preliminary data.</text>
</comment>
<proteinExistence type="predicted"/>
<dbReference type="GO" id="GO:0016787">
    <property type="term" value="F:hydrolase activity"/>
    <property type="evidence" value="ECO:0007669"/>
    <property type="project" value="UniProtKB-KW"/>
</dbReference>
<name>A0A5S4G717_9ACTN</name>
<dbReference type="Gene3D" id="3.40.50.1820">
    <property type="entry name" value="alpha/beta hydrolase"/>
    <property type="match status" value="1"/>
</dbReference>
<protein>
    <submittedName>
        <fullName evidence="2">Alpha/beta hydrolase</fullName>
    </submittedName>
</protein>
<sequence>MADTAVAYAPGTVVSADGTTIGYRRLGDGPGLVLVSGGYLAAEHYMELAQALSGTFTVYVLDRRGRGRSGPPGEKYCMARECEDLGALLAETGTRLVFGHSSGGLIALQAALTTPGISRIAVFEPALSMYGAFDLSWIPRFEREMDRDDIAAAMVTFVKGVKAERLSAALPRWLLKPALSWYFRSQRDVHGPGEKSVPDLIPLQRYDVRLFAEMAGSEGFAGLRAQALLMDGVRTPPPLHRAVEALQATLPHAVRVTMDGVGHEAPLNGRGAPERVAAELRTFFTGGS</sequence>
<keyword evidence="2" id="KW-0378">Hydrolase</keyword>
<organism evidence="2 3">
    <name type="scientific">Nonomuraea zeae</name>
    <dbReference type="NCBI Taxonomy" id="1642303"/>
    <lineage>
        <taxon>Bacteria</taxon>
        <taxon>Bacillati</taxon>
        <taxon>Actinomycetota</taxon>
        <taxon>Actinomycetes</taxon>
        <taxon>Streptosporangiales</taxon>
        <taxon>Streptosporangiaceae</taxon>
        <taxon>Nonomuraea</taxon>
    </lineage>
</organism>
<dbReference type="InterPro" id="IPR029058">
    <property type="entry name" value="AB_hydrolase_fold"/>
</dbReference>
<dbReference type="Pfam" id="PF12697">
    <property type="entry name" value="Abhydrolase_6"/>
    <property type="match status" value="1"/>
</dbReference>
<evidence type="ECO:0000313" key="2">
    <source>
        <dbReference type="EMBL" id="TMR28294.1"/>
    </source>
</evidence>
<dbReference type="EMBL" id="VCKX01000146">
    <property type="protein sequence ID" value="TMR28294.1"/>
    <property type="molecule type" value="Genomic_DNA"/>
</dbReference>
<dbReference type="InterPro" id="IPR000073">
    <property type="entry name" value="AB_hydrolase_1"/>
</dbReference>
<dbReference type="PANTHER" id="PTHR43433">
    <property type="entry name" value="HYDROLASE, ALPHA/BETA FOLD FAMILY PROTEIN"/>
    <property type="match status" value="1"/>
</dbReference>
<gene>
    <name evidence="2" type="ORF">ETD85_36375</name>
</gene>
<evidence type="ECO:0000313" key="3">
    <source>
        <dbReference type="Proteomes" id="UP000306628"/>
    </source>
</evidence>
<dbReference type="OrthoDB" id="4222986at2"/>
<feature type="domain" description="AB hydrolase-1" evidence="1">
    <location>
        <begin position="32"/>
        <end position="278"/>
    </location>
</feature>
<accession>A0A5S4G717</accession>
<dbReference type="AlphaFoldDB" id="A0A5S4G717"/>
<dbReference type="Proteomes" id="UP000306628">
    <property type="component" value="Unassembled WGS sequence"/>
</dbReference>